<evidence type="ECO:0000313" key="1">
    <source>
        <dbReference type="EMBL" id="KAK7322043.1"/>
    </source>
</evidence>
<name>A0AAN9KZD8_PHACN</name>
<dbReference type="Proteomes" id="UP001374584">
    <property type="component" value="Unassembled WGS sequence"/>
</dbReference>
<gene>
    <name evidence="3" type="ORF">VNO80_33839</name>
    <name evidence="2" type="ORF">VNO80_33953</name>
    <name evidence="1" type="ORF">VNO80_35228</name>
</gene>
<organism evidence="3 4">
    <name type="scientific">Phaseolus coccineus</name>
    <name type="common">Scarlet runner bean</name>
    <name type="synonym">Phaseolus multiflorus</name>
    <dbReference type="NCBI Taxonomy" id="3886"/>
    <lineage>
        <taxon>Eukaryota</taxon>
        <taxon>Viridiplantae</taxon>
        <taxon>Streptophyta</taxon>
        <taxon>Embryophyta</taxon>
        <taxon>Tracheophyta</taxon>
        <taxon>Spermatophyta</taxon>
        <taxon>Magnoliopsida</taxon>
        <taxon>eudicotyledons</taxon>
        <taxon>Gunneridae</taxon>
        <taxon>Pentapetalae</taxon>
        <taxon>rosids</taxon>
        <taxon>fabids</taxon>
        <taxon>Fabales</taxon>
        <taxon>Fabaceae</taxon>
        <taxon>Papilionoideae</taxon>
        <taxon>50 kb inversion clade</taxon>
        <taxon>NPAAA clade</taxon>
        <taxon>indigoferoid/millettioid clade</taxon>
        <taxon>Phaseoleae</taxon>
        <taxon>Phaseolus</taxon>
    </lineage>
</organism>
<keyword evidence="4" id="KW-1185">Reference proteome</keyword>
<evidence type="ECO:0000313" key="2">
    <source>
        <dbReference type="EMBL" id="KAK7325687.1"/>
    </source>
</evidence>
<dbReference type="EMBL" id="JAYMYR010000200">
    <property type="protein sequence ID" value="KAK7322043.1"/>
    <property type="molecule type" value="Genomic_DNA"/>
</dbReference>
<dbReference type="EMBL" id="JAYMYR010000106">
    <property type="protein sequence ID" value="KAK7325687.1"/>
    <property type="molecule type" value="Genomic_DNA"/>
</dbReference>
<evidence type="ECO:0000313" key="4">
    <source>
        <dbReference type="Proteomes" id="UP001374584"/>
    </source>
</evidence>
<proteinExistence type="predicted"/>
<comment type="caution">
    <text evidence="3">The sequence shown here is derived from an EMBL/GenBank/DDBJ whole genome shotgun (WGS) entry which is preliminary data.</text>
</comment>
<protein>
    <submittedName>
        <fullName evidence="3">Uncharacterized protein</fullName>
    </submittedName>
</protein>
<evidence type="ECO:0000313" key="3">
    <source>
        <dbReference type="EMBL" id="KAK7325796.1"/>
    </source>
</evidence>
<dbReference type="AlphaFoldDB" id="A0AAN9KZD8"/>
<sequence>MELSRRLTHAIQLSNDSSLKRSAAEAIHTAISGNIQLLLDETGTAFPANCTIDELSNRVVEPHAGNLQNLTNTLHDLLVFQANSETFQAVLTHIYSLGGGG</sequence>
<dbReference type="EMBL" id="JAYMYR010000104">
    <property type="protein sequence ID" value="KAK7325796.1"/>
    <property type="molecule type" value="Genomic_DNA"/>
</dbReference>
<reference evidence="3 4" key="1">
    <citation type="submission" date="2024-01" db="EMBL/GenBank/DDBJ databases">
        <title>The genomes of 5 underutilized Papilionoideae crops provide insights into root nodulation and disease resistanc.</title>
        <authorList>
            <person name="Jiang F."/>
        </authorList>
    </citation>
    <scope>NUCLEOTIDE SEQUENCE [LARGE SCALE GENOMIC DNA]</scope>
    <source>
        <strain evidence="3">JINMINGXINNONG_FW02</strain>
        <tissue evidence="3">Leaves</tissue>
    </source>
</reference>
<accession>A0AAN9KZD8</accession>